<proteinExistence type="predicted"/>
<feature type="compositionally biased region" description="Acidic residues" evidence="1">
    <location>
        <begin position="118"/>
        <end position="128"/>
    </location>
</feature>
<dbReference type="HOGENOM" id="CLU_351609_0_0_1"/>
<organism evidence="2 3">
    <name type="scientific">Exophiala sideris</name>
    <dbReference type="NCBI Taxonomy" id="1016849"/>
    <lineage>
        <taxon>Eukaryota</taxon>
        <taxon>Fungi</taxon>
        <taxon>Dikarya</taxon>
        <taxon>Ascomycota</taxon>
        <taxon>Pezizomycotina</taxon>
        <taxon>Eurotiomycetes</taxon>
        <taxon>Chaetothyriomycetidae</taxon>
        <taxon>Chaetothyriales</taxon>
        <taxon>Herpotrichiellaceae</taxon>
        <taxon>Exophiala</taxon>
    </lineage>
</organism>
<feature type="region of interest" description="Disordered" evidence="1">
    <location>
        <begin position="467"/>
        <end position="498"/>
    </location>
</feature>
<feature type="region of interest" description="Disordered" evidence="1">
    <location>
        <begin position="108"/>
        <end position="147"/>
    </location>
</feature>
<evidence type="ECO:0000313" key="3">
    <source>
        <dbReference type="Proteomes" id="UP000053599"/>
    </source>
</evidence>
<feature type="compositionally biased region" description="Acidic residues" evidence="1">
    <location>
        <begin position="379"/>
        <end position="403"/>
    </location>
</feature>
<sequence>MAPKQNKTPGAGNKRKRNSSTNPSTPASSTNTPNNAQGSRSNRPSNISRITREHRIDTFRQRLYPQVTTRRVIEVLLETNDGNVDAAYNQYMAARRAILANLGHPTATQVNASTSSDSDIETEEDAGEESDKQGENGETTAEQVQAQKETKKLLTETDIPFNANTEQERRDAAFTLREHVRESTLYTETLTRTEAILWNYLQEWDIATAQETFQNVNHVRRQLARIFDQMRTPLQRDVVHVKTAGTGSKPRKQAAVDPKEAETDANEEEEEVDDEATKAKRAADEELKRVSMAQDERLAEFINITGRPDWYSLLLTLQMHNWNLVGAVEHWYREGIPPYTGRPKRHTARLAADEGMRVGLNGKRMEKPSPEDCIPSNMEEVDDDQWRDEDDFFDPEEEGESDLSETPPPAATSQSNNERERDRKAGFALNTLTRLPHKGMPNPRRFVFEYIQNGTYRHNVFQHESFYFPERGEDENRPAKSKRQPRKPKDTPVPFDWNNGSHITKLTNWYRQNSIRVGGALRRGAHQTWSDAERQWLYDRMVELFQKTKLDHPKMSDDEIKKTMYVSDETKKAWEESYNNEFVGTQQPDGIRKARNAAALMTMRARDARICEEFKINPDKTYFARPRNRRNNERVGRREARTAENDPYGQYEFTAAEDLDLEGYMRTTTFIEQVNFEHDAQLSLNDQTHWFWGRVLGAITEFYSTHQTVQDQAVAMEFLNWVGVPEIDVMTMSEEEVLAAIRRIRDVAPLTTEDIEMEDDDEDEDEDNNTESPRKVPEGEPPSQAPQDDDEPPAKKQRLE</sequence>
<feature type="region of interest" description="Disordered" evidence="1">
    <location>
        <begin position="352"/>
        <end position="422"/>
    </location>
</feature>
<gene>
    <name evidence="2" type="ORF">PV11_03714</name>
</gene>
<feature type="compositionally biased region" description="Acidic residues" evidence="1">
    <location>
        <begin position="263"/>
        <end position="274"/>
    </location>
</feature>
<evidence type="ECO:0000256" key="1">
    <source>
        <dbReference type="SAM" id="MobiDB-lite"/>
    </source>
</evidence>
<feature type="compositionally biased region" description="Acidic residues" evidence="1">
    <location>
        <begin position="753"/>
        <end position="769"/>
    </location>
</feature>
<name>A0A0D1YF66_9EURO</name>
<accession>A0A0D1YF66</accession>
<evidence type="ECO:0000313" key="2">
    <source>
        <dbReference type="EMBL" id="KIV81537.1"/>
    </source>
</evidence>
<feature type="compositionally biased region" description="Low complexity" evidence="1">
    <location>
        <begin position="19"/>
        <end position="49"/>
    </location>
</feature>
<dbReference type="Proteomes" id="UP000053599">
    <property type="component" value="Unassembled WGS sequence"/>
</dbReference>
<feature type="region of interest" description="Disordered" evidence="1">
    <location>
        <begin position="751"/>
        <end position="800"/>
    </location>
</feature>
<dbReference type="Gene3D" id="1.10.8.10">
    <property type="entry name" value="DNA helicase RuvA subunit, C-terminal domain"/>
    <property type="match status" value="1"/>
</dbReference>
<dbReference type="OrthoDB" id="4121297at2759"/>
<protein>
    <submittedName>
        <fullName evidence="2">Uncharacterized protein</fullName>
    </submittedName>
</protein>
<feature type="compositionally biased region" description="Polar residues" evidence="1">
    <location>
        <begin position="136"/>
        <end position="147"/>
    </location>
</feature>
<dbReference type="EMBL" id="KN846952">
    <property type="protein sequence ID" value="KIV81537.1"/>
    <property type="molecule type" value="Genomic_DNA"/>
</dbReference>
<feature type="region of interest" description="Disordered" evidence="1">
    <location>
        <begin position="240"/>
        <end position="283"/>
    </location>
</feature>
<reference evidence="2 3" key="1">
    <citation type="submission" date="2015-01" db="EMBL/GenBank/DDBJ databases">
        <title>The Genome Sequence of Exophiala sideris CBS121828.</title>
        <authorList>
            <consortium name="The Broad Institute Genomics Platform"/>
            <person name="Cuomo C."/>
            <person name="de Hoog S."/>
            <person name="Gorbushina A."/>
            <person name="Stielow B."/>
            <person name="Teixiera M."/>
            <person name="Abouelleil A."/>
            <person name="Chapman S.B."/>
            <person name="Priest M."/>
            <person name="Young S.K."/>
            <person name="Wortman J."/>
            <person name="Nusbaum C."/>
            <person name="Birren B."/>
        </authorList>
    </citation>
    <scope>NUCLEOTIDE SEQUENCE [LARGE SCALE GENOMIC DNA]</scope>
    <source>
        <strain evidence="2 3">CBS 121828</strain>
    </source>
</reference>
<feature type="region of interest" description="Disordered" evidence="1">
    <location>
        <begin position="1"/>
        <end position="54"/>
    </location>
</feature>
<dbReference type="AlphaFoldDB" id="A0A0D1YF66"/>